<sequence length="421" mass="46383">MSIQAFSPSELSAARSEFPSLAEPNQCIFMDNAGGSQVLKRVADYVYDYLTRTSVQLGASYSMSQTATGRVLEARRAVASLINAAHDEEVVMGGSTTLLMFLIIQAILPTIVPGDEIILTNSDHHANVGAWKRLAQAGAIIKIWEVNQETLHLDLATLDGLLTSRTKWVAMTHASNVLGTVNPVAEVAKRVHAVGGRLSVDAVAYAPHRLVDVQASGADLYVFSVYKVFGPHYSVLWGRHELLLSLPGINHFFIQVLPYKLQPGNVNFELGYGIRGVVDYLVHLGQNVFNGSGSHRELMQKAYDRFEQHENALIEKLLAFLRSKAPKVRIIGLPTLTQEYQGVTYSRLATVSFVVEGFQSPDIVSHIDKYNIGIRHGDFYAVHLVDSLGLRAYGGVTRVSLAHYNTLEEVDKLISHLSELF</sequence>
<dbReference type="EMBL" id="VJMJ01000009">
    <property type="protein sequence ID" value="KAF0744706.1"/>
    <property type="molecule type" value="Genomic_DNA"/>
</dbReference>
<evidence type="ECO:0000259" key="1">
    <source>
        <dbReference type="Pfam" id="PF00266"/>
    </source>
</evidence>
<dbReference type="NCBIfam" id="TIGR01976">
    <property type="entry name" value="am_tr_V_VC1184"/>
    <property type="match status" value="1"/>
</dbReference>
<evidence type="ECO:0000313" key="3">
    <source>
        <dbReference type="Proteomes" id="UP000481153"/>
    </source>
</evidence>
<gene>
    <name evidence="2" type="ORF">Ae201684_001163</name>
</gene>
<dbReference type="Gene3D" id="3.90.1150.10">
    <property type="entry name" value="Aspartate Aminotransferase, domain 1"/>
    <property type="match status" value="1"/>
</dbReference>
<dbReference type="InterPro" id="IPR000192">
    <property type="entry name" value="Aminotrans_V_dom"/>
</dbReference>
<proteinExistence type="predicted"/>
<dbReference type="InterPro" id="IPR015422">
    <property type="entry name" value="PyrdxlP-dep_Trfase_small"/>
</dbReference>
<dbReference type="InterPro" id="IPR011340">
    <property type="entry name" value="Cys_dSase-rel"/>
</dbReference>
<dbReference type="Proteomes" id="UP000481153">
    <property type="component" value="Unassembled WGS sequence"/>
</dbReference>
<organism evidence="2 3">
    <name type="scientific">Aphanomyces euteiches</name>
    <dbReference type="NCBI Taxonomy" id="100861"/>
    <lineage>
        <taxon>Eukaryota</taxon>
        <taxon>Sar</taxon>
        <taxon>Stramenopiles</taxon>
        <taxon>Oomycota</taxon>
        <taxon>Saprolegniomycetes</taxon>
        <taxon>Saprolegniales</taxon>
        <taxon>Verrucalvaceae</taxon>
        <taxon>Aphanomyces</taxon>
    </lineage>
</organism>
<dbReference type="Pfam" id="PF00266">
    <property type="entry name" value="Aminotran_5"/>
    <property type="match status" value="1"/>
</dbReference>
<protein>
    <recommendedName>
        <fullName evidence="1">Aminotransferase class V domain-containing protein</fullName>
    </recommendedName>
</protein>
<dbReference type="SUPFAM" id="SSF53383">
    <property type="entry name" value="PLP-dependent transferases"/>
    <property type="match status" value="1"/>
</dbReference>
<dbReference type="PANTHER" id="PTHR43586">
    <property type="entry name" value="CYSTEINE DESULFURASE"/>
    <property type="match status" value="1"/>
</dbReference>
<dbReference type="InterPro" id="IPR015421">
    <property type="entry name" value="PyrdxlP-dep_Trfase_major"/>
</dbReference>
<dbReference type="AlphaFoldDB" id="A0A6G0XW12"/>
<reference evidence="2 3" key="1">
    <citation type="submission" date="2019-07" db="EMBL/GenBank/DDBJ databases">
        <title>Genomics analysis of Aphanomyces spp. identifies a new class of oomycete effector associated with host adaptation.</title>
        <authorList>
            <person name="Gaulin E."/>
        </authorList>
    </citation>
    <scope>NUCLEOTIDE SEQUENCE [LARGE SCALE GENOMIC DNA]</scope>
    <source>
        <strain evidence="2 3">ATCC 201684</strain>
    </source>
</reference>
<feature type="domain" description="Aminotransferase class V" evidence="1">
    <location>
        <begin position="28"/>
        <end position="413"/>
    </location>
</feature>
<dbReference type="VEuPathDB" id="FungiDB:AeMF1_012876"/>
<name>A0A6G0XW12_9STRA</name>
<keyword evidence="3" id="KW-1185">Reference proteome</keyword>
<accession>A0A6G0XW12</accession>
<comment type="caution">
    <text evidence="2">The sequence shown here is derived from an EMBL/GenBank/DDBJ whole genome shotgun (WGS) entry which is preliminary data.</text>
</comment>
<dbReference type="InterPro" id="IPR015424">
    <property type="entry name" value="PyrdxlP-dep_Trfase"/>
</dbReference>
<dbReference type="PANTHER" id="PTHR43586:SF21">
    <property type="entry name" value="PYRIDOXAL PHOSPHATE (PLP)-DEPENDENT ASPARTATE AMINOTRANSFERASE SUPERFAMILY"/>
    <property type="match status" value="1"/>
</dbReference>
<dbReference type="Gene3D" id="3.40.640.10">
    <property type="entry name" value="Type I PLP-dependent aspartate aminotransferase-like (Major domain)"/>
    <property type="match status" value="1"/>
</dbReference>
<evidence type="ECO:0000313" key="2">
    <source>
        <dbReference type="EMBL" id="KAF0744706.1"/>
    </source>
</evidence>